<dbReference type="Pfam" id="PF06331">
    <property type="entry name" value="Tfb5"/>
    <property type="match status" value="1"/>
</dbReference>
<dbReference type="Proteomes" id="UP000494040">
    <property type="component" value="Unassembled WGS sequence"/>
</dbReference>
<dbReference type="OMA" id="VKCDPAM"/>
<keyword evidence="6 8" id="KW-0234">DNA repair</keyword>
<dbReference type="PANTHER" id="PTHR28580">
    <property type="entry name" value="GENERAL TRANSCRIPTION FACTOR IIH SUBUNIT 5"/>
    <property type="match status" value="1"/>
</dbReference>
<evidence type="ECO:0000256" key="5">
    <source>
        <dbReference type="ARBA" id="ARBA00023163"/>
    </source>
</evidence>
<dbReference type="GO" id="GO:0006294">
    <property type="term" value="P:nucleotide-excision repair, preincision complex assembly"/>
    <property type="evidence" value="ECO:0007669"/>
    <property type="project" value="TreeGrafter"/>
</dbReference>
<evidence type="ECO:0000256" key="2">
    <source>
        <dbReference type="ARBA" id="ARBA00007470"/>
    </source>
</evidence>
<evidence type="ECO:0000256" key="7">
    <source>
        <dbReference type="ARBA" id="ARBA00023242"/>
    </source>
</evidence>
<dbReference type="FunFam" id="3.30.70.1220:FF:000001">
    <property type="entry name" value="General transcription factor IIH subunit 5"/>
    <property type="match status" value="1"/>
</dbReference>
<proteinExistence type="inferred from homology"/>
<comment type="function">
    <text evidence="8">In NER, TFIIH acts by opening DNA around the lesion to allow the excision of the damaged oligonucleotide and its replacement by a new DNA fragment. In transcription, TFIIH has an essential role in transcription initiation. When the pre-initiation complex (PIC) has been established, TFIIH is required for promoter opening and promoter escape.</text>
</comment>
<name>A0A8I6R6S6_CIMLE</name>
<organism evidence="9 10">
    <name type="scientific">Cimex lectularius</name>
    <name type="common">Bed bug</name>
    <name type="synonym">Acanthia lectularia</name>
    <dbReference type="NCBI Taxonomy" id="79782"/>
    <lineage>
        <taxon>Eukaryota</taxon>
        <taxon>Metazoa</taxon>
        <taxon>Ecdysozoa</taxon>
        <taxon>Arthropoda</taxon>
        <taxon>Hexapoda</taxon>
        <taxon>Insecta</taxon>
        <taxon>Pterygota</taxon>
        <taxon>Neoptera</taxon>
        <taxon>Paraneoptera</taxon>
        <taxon>Hemiptera</taxon>
        <taxon>Heteroptera</taxon>
        <taxon>Panheteroptera</taxon>
        <taxon>Cimicomorpha</taxon>
        <taxon>Cimicidae</taxon>
        <taxon>Cimex</taxon>
    </lineage>
</organism>
<keyword evidence="10" id="KW-1185">Reference proteome</keyword>
<dbReference type="RefSeq" id="XP_014239382.1">
    <property type="nucleotide sequence ID" value="XM_014383896.2"/>
</dbReference>
<evidence type="ECO:0000256" key="1">
    <source>
        <dbReference type="ARBA" id="ARBA00004123"/>
    </source>
</evidence>
<dbReference type="SMART" id="SM01395">
    <property type="entry name" value="Tbf5"/>
    <property type="match status" value="1"/>
</dbReference>
<reference evidence="9" key="1">
    <citation type="submission" date="2022-01" db="UniProtKB">
        <authorList>
            <consortium name="EnsemblMetazoa"/>
        </authorList>
    </citation>
    <scope>IDENTIFICATION</scope>
</reference>
<comment type="subcellular location">
    <subcellularLocation>
        <location evidence="1 8">Nucleus</location>
    </subcellularLocation>
</comment>
<accession>A0A8I6R6S6</accession>
<keyword evidence="3 8" id="KW-0227">DNA damage</keyword>
<dbReference type="GO" id="GO:0005675">
    <property type="term" value="C:transcription factor TFIIH holo complex"/>
    <property type="evidence" value="ECO:0007669"/>
    <property type="project" value="TreeGrafter"/>
</dbReference>
<evidence type="ECO:0000256" key="4">
    <source>
        <dbReference type="ARBA" id="ARBA00023015"/>
    </source>
</evidence>
<evidence type="ECO:0000313" key="10">
    <source>
        <dbReference type="Proteomes" id="UP000494040"/>
    </source>
</evidence>
<keyword evidence="7 8" id="KW-0539">Nucleus</keyword>
<dbReference type="Gene3D" id="3.30.70.1220">
    <property type="entry name" value="TFB5-like"/>
    <property type="match status" value="1"/>
</dbReference>
<dbReference type="KEGG" id="clec:106660876"/>
<dbReference type="CTD" id="7354403"/>
<sequence>MVNVTKGILVKCDPAMKEFLVYLDETLAIGKKYIIQDLDETHLFISADVLETLNSRIDELMDKISFPITDK</sequence>
<dbReference type="InterPro" id="IPR009400">
    <property type="entry name" value="TFIIH_TTDA/Tfb5"/>
</dbReference>
<evidence type="ECO:0000313" key="9">
    <source>
        <dbReference type="EnsemblMetazoa" id="XP_014239382.1"/>
    </source>
</evidence>
<keyword evidence="4 8" id="KW-0805">Transcription regulation</keyword>
<protein>
    <recommendedName>
        <fullName evidence="8">General transcription and DNA repair factor IIH subunit TFB5</fullName>
    </recommendedName>
</protein>
<dbReference type="OrthoDB" id="354at2759"/>
<evidence type="ECO:0000256" key="6">
    <source>
        <dbReference type="ARBA" id="ARBA00023204"/>
    </source>
</evidence>
<dbReference type="InterPro" id="IPR035935">
    <property type="entry name" value="TFB5-like_sf"/>
</dbReference>
<keyword evidence="5 8" id="KW-0804">Transcription</keyword>
<evidence type="ECO:0000256" key="8">
    <source>
        <dbReference type="RuleBase" id="RU368032"/>
    </source>
</evidence>
<dbReference type="GO" id="GO:0000439">
    <property type="term" value="C:transcription factor TFIIH core complex"/>
    <property type="evidence" value="ECO:0007669"/>
    <property type="project" value="UniProtKB-UniRule"/>
</dbReference>
<comment type="subunit">
    <text evidence="8">Component of the 7-subunit TFIIH core complex.</text>
</comment>
<dbReference type="GeneID" id="106660876"/>
<dbReference type="SUPFAM" id="SSF142897">
    <property type="entry name" value="TFB5-like"/>
    <property type="match status" value="1"/>
</dbReference>
<evidence type="ECO:0000256" key="3">
    <source>
        <dbReference type="ARBA" id="ARBA00022763"/>
    </source>
</evidence>
<dbReference type="GO" id="GO:0006367">
    <property type="term" value="P:transcription initiation at RNA polymerase II promoter"/>
    <property type="evidence" value="ECO:0007669"/>
    <property type="project" value="UniProtKB-UniRule"/>
</dbReference>
<dbReference type="PANTHER" id="PTHR28580:SF1">
    <property type="entry name" value="GENERAL TRANSCRIPTION FACTOR IIH SUBUNIT 5"/>
    <property type="match status" value="1"/>
</dbReference>
<comment type="similarity">
    <text evidence="2 8">Belongs to the TFB5 family.</text>
</comment>
<dbReference type="AlphaFoldDB" id="A0A8I6R6S6"/>
<dbReference type="EnsemblMetazoa" id="XM_014383896.2">
    <property type="protein sequence ID" value="XP_014239382.1"/>
    <property type="gene ID" value="LOC106660876"/>
</dbReference>